<reference evidence="1 2" key="1">
    <citation type="submission" date="2024-02" db="EMBL/GenBank/DDBJ databases">
        <authorList>
            <person name="Daric V."/>
            <person name="Darras S."/>
        </authorList>
    </citation>
    <scope>NUCLEOTIDE SEQUENCE [LARGE SCALE GENOMIC DNA]</scope>
</reference>
<name>A0ABP0FUK6_CLALP</name>
<organism evidence="1 2">
    <name type="scientific">Clavelina lepadiformis</name>
    <name type="common">Light-bulb sea squirt</name>
    <name type="synonym">Ascidia lepadiformis</name>
    <dbReference type="NCBI Taxonomy" id="159417"/>
    <lineage>
        <taxon>Eukaryota</taxon>
        <taxon>Metazoa</taxon>
        <taxon>Chordata</taxon>
        <taxon>Tunicata</taxon>
        <taxon>Ascidiacea</taxon>
        <taxon>Aplousobranchia</taxon>
        <taxon>Clavelinidae</taxon>
        <taxon>Clavelina</taxon>
    </lineage>
</organism>
<dbReference type="InterPro" id="IPR028346">
    <property type="entry name" value="HAUS2"/>
</dbReference>
<keyword evidence="2" id="KW-1185">Reference proteome</keyword>
<dbReference type="PANTHER" id="PTHR16039:SF1">
    <property type="entry name" value="HAUS AUGMIN-LIKE COMPLEX SUBUNIT 2"/>
    <property type="match status" value="1"/>
</dbReference>
<accession>A0ABP0FUK6</accession>
<dbReference type="Pfam" id="PF15003">
    <property type="entry name" value="HAUS2"/>
    <property type="match status" value="1"/>
</dbReference>
<dbReference type="Proteomes" id="UP001642483">
    <property type="component" value="Unassembled WGS sequence"/>
</dbReference>
<proteinExistence type="predicted"/>
<evidence type="ECO:0000313" key="1">
    <source>
        <dbReference type="EMBL" id="CAK8682323.1"/>
    </source>
</evidence>
<comment type="caution">
    <text evidence="1">The sequence shown here is derived from an EMBL/GenBank/DDBJ whole genome shotgun (WGS) entry which is preliminary data.</text>
</comment>
<dbReference type="EMBL" id="CAWYQH010000090">
    <property type="protein sequence ID" value="CAK8682323.1"/>
    <property type="molecule type" value="Genomic_DNA"/>
</dbReference>
<dbReference type="PANTHER" id="PTHR16039">
    <property type="entry name" value="HAUS AUGMIN-LIKE COMPLEX SUBUNIT 2"/>
    <property type="match status" value="1"/>
</dbReference>
<protein>
    <recommendedName>
        <fullName evidence="3">HAUS augmin-like complex subunit 2</fullName>
    </recommendedName>
</protein>
<evidence type="ECO:0008006" key="3">
    <source>
        <dbReference type="Google" id="ProtNLM"/>
    </source>
</evidence>
<gene>
    <name evidence="1" type="ORF">CVLEPA_LOCUS12999</name>
</gene>
<evidence type="ECO:0000313" key="2">
    <source>
        <dbReference type="Proteomes" id="UP001642483"/>
    </source>
</evidence>
<sequence>MESFLEATASSNPWTRAPAHPLDVFLKPNNLNKLTLLPQHQVDTDYAETTTAKQIALIKKMDELSSDVYEMKRKICKIKLDREHHDLTRADALEAKLNAVKRLCSDLEIILKNRDRLLSMLQTPYQGQHMKLEAKYHADAVELFTNIATSLSNFNEQCQVLEWNKKHDFIDERVSDSMRSLSMKISQLQQELLSTKSFRIQDVTSLALS</sequence>